<feature type="non-terminal residue" evidence="2">
    <location>
        <position position="1"/>
    </location>
</feature>
<sequence length="126" mass="14470">MSVDGIGLTTELDEWNLWFDGVSNLLGNEIEVVFASSEGQFFLFSVKLGFYCTNNMAKYEAYAMCITMAIEHQVKMLTVFGDSTLVIYQLYGECEMRDAKLIPYHNHIMEISEHYNKITFVPLDDN</sequence>
<dbReference type="GO" id="GO:0003676">
    <property type="term" value="F:nucleic acid binding"/>
    <property type="evidence" value="ECO:0007669"/>
    <property type="project" value="InterPro"/>
</dbReference>
<dbReference type="PANTHER" id="PTHR48475">
    <property type="entry name" value="RIBONUCLEASE H"/>
    <property type="match status" value="1"/>
</dbReference>
<dbReference type="PANTHER" id="PTHR48475:SF1">
    <property type="entry name" value="RNASE H TYPE-1 DOMAIN-CONTAINING PROTEIN"/>
    <property type="match status" value="1"/>
</dbReference>
<dbReference type="AlphaFoldDB" id="A0A371FII8"/>
<dbReference type="InterPro" id="IPR012337">
    <property type="entry name" value="RNaseH-like_sf"/>
</dbReference>
<proteinExistence type="predicted"/>
<dbReference type="EMBL" id="QJKJ01008954">
    <property type="protein sequence ID" value="RDX78128.1"/>
    <property type="molecule type" value="Genomic_DNA"/>
</dbReference>
<gene>
    <name evidence="2" type="ORF">CR513_41635</name>
</gene>
<name>A0A371FII8_MUCPR</name>
<protein>
    <recommendedName>
        <fullName evidence="1">RNase H type-1 domain-containing protein</fullName>
    </recommendedName>
</protein>
<evidence type="ECO:0000259" key="1">
    <source>
        <dbReference type="Pfam" id="PF13456"/>
    </source>
</evidence>
<accession>A0A371FII8</accession>
<organism evidence="2 3">
    <name type="scientific">Mucuna pruriens</name>
    <name type="common">Velvet bean</name>
    <name type="synonym">Dolichos pruriens</name>
    <dbReference type="NCBI Taxonomy" id="157652"/>
    <lineage>
        <taxon>Eukaryota</taxon>
        <taxon>Viridiplantae</taxon>
        <taxon>Streptophyta</taxon>
        <taxon>Embryophyta</taxon>
        <taxon>Tracheophyta</taxon>
        <taxon>Spermatophyta</taxon>
        <taxon>Magnoliopsida</taxon>
        <taxon>eudicotyledons</taxon>
        <taxon>Gunneridae</taxon>
        <taxon>Pentapetalae</taxon>
        <taxon>rosids</taxon>
        <taxon>fabids</taxon>
        <taxon>Fabales</taxon>
        <taxon>Fabaceae</taxon>
        <taxon>Papilionoideae</taxon>
        <taxon>50 kb inversion clade</taxon>
        <taxon>NPAAA clade</taxon>
        <taxon>indigoferoid/millettioid clade</taxon>
        <taxon>Phaseoleae</taxon>
        <taxon>Mucuna</taxon>
    </lineage>
</organism>
<dbReference type="Gene3D" id="3.30.420.10">
    <property type="entry name" value="Ribonuclease H-like superfamily/Ribonuclease H"/>
    <property type="match status" value="1"/>
</dbReference>
<dbReference type="GO" id="GO:0004523">
    <property type="term" value="F:RNA-DNA hybrid ribonuclease activity"/>
    <property type="evidence" value="ECO:0007669"/>
    <property type="project" value="InterPro"/>
</dbReference>
<dbReference type="InterPro" id="IPR036397">
    <property type="entry name" value="RNaseH_sf"/>
</dbReference>
<dbReference type="Pfam" id="PF13456">
    <property type="entry name" value="RVT_3"/>
    <property type="match status" value="1"/>
</dbReference>
<evidence type="ECO:0000313" key="3">
    <source>
        <dbReference type="Proteomes" id="UP000257109"/>
    </source>
</evidence>
<dbReference type="SUPFAM" id="SSF53098">
    <property type="entry name" value="Ribonuclease H-like"/>
    <property type="match status" value="1"/>
</dbReference>
<keyword evidence="3" id="KW-1185">Reference proteome</keyword>
<dbReference type="Proteomes" id="UP000257109">
    <property type="component" value="Unassembled WGS sequence"/>
</dbReference>
<feature type="domain" description="RNase H type-1" evidence="1">
    <location>
        <begin position="29"/>
        <end position="120"/>
    </location>
</feature>
<comment type="caution">
    <text evidence="2">The sequence shown here is derived from an EMBL/GenBank/DDBJ whole genome shotgun (WGS) entry which is preliminary data.</text>
</comment>
<evidence type="ECO:0000313" key="2">
    <source>
        <dbReference type="EMBL" id="RDX78128.1"/>
    </source>
</evidence>
<reference evidence="2" key="1">
    <citation type="submission" date="2018-05" db="EMBL/GenBank/DDBJ databases">
        <title>Draft genome of Mucuna pruriens seed.</title>
        <authorList>
            <person name="Nnadi N.E."/>
            <person name="Vos R."/>
            <person name="Hasami M.H."/>
            <person name="Devisetty U.K."/>
            <person name="Aguiy J.C."/>
        </authorList>
    </citation>
    <scope>NUCLEOTIDE SEQUENCE [LARGE SCALE GENOMIC DNA]</scope>
    <source>
        <strain evidence="2">JCA_2017</strain>
    </source>
</reference>
<dbReference type="InterPro" id="IPR002156">
    <property type="entry name" value="RNaseH_domain"/>
</dbReference>